<dbReference type="GO" id="GO:0051213">
    <property type="term" value="F:dioxygenase activity"/>
    <property type="evidence" value="ECO:0007669"/>
    <property type="project" value="UniProtKB-KW"/>
</dbReference>
<dbReference type="AlphaFoldDB" id="A0A2S7IKE4"/>
<evidence type="ECO:0000259" key="1">
    <source>
        <dbReference type="PROSITE" id="PS51819"/>
    </source>
</evidence>
<evidence type="ECO:0000313" key="2">
    <source>
        <dbReference type="EMBL" id="PQA56966.1"/>
    </source>
</evidence>
<dbReference type="InterPro" id="IPR004360">
    <property type="entry name" value="Glyas_Fos-R_dOase_dom"/>
</dbReference>
<dbReference type="OrthoDB" id="4548523at2"/>
<dbReference type="Proteomes" id="UP000239590">
    <property type="component" value="Unassembled WGS sequence"/>
</dbReference>
<organism evidence="2 3">
    <name type="scientific">Siphonobacter curvatus</name>
    <dbReference type="NCBI Taxonomy" id="2094562"/>
    <lineage>
        <taxon>Bacteria</taxon>
        <taxon>Pseudomonadati</taxon>
        <taxon>Bacteroidota</taxon>
        <taxon>Cytophagia</taxon>
        <taxon>Cytophagales</taxon>
        <taxon>Cytophagaceae</taxon>
        <taxon>Siphonobacter</taxon>
    </lineage>
</organism>
<protein>
    <submittedName>
        <fullName evidence="2">Glyoxalase/bleomycin resistance/extradiol dioxygenase family protein</fullName>
    </submittedName>
</protein>
<comment type="caution">
    <text evidence="2">The sequence shown here is derived from an EMBL/GenBank/DDBJ whole genome shotgun (WGS) entry which is preliminary data.</text>
</comment>
<dbReference type="PROSITE" id="PS51819">
    <property type="entry name" value="VOC"/>
    <property type="match status" value="1"/>
</dbReference>
<dbReference type="InterPro" id="IPR037523">
    <property type="entry name" value="VOC_core"/>
</dbReference>
<sequence length="121" mass="13281">MASPLLGLRTTIYAAPDLEQTKAWYTGFLGIAPYFDEPFYVGYNVGGYELGLDPHLAPALGSPVTYWGVEHINEVYQSLLEKGAKSLEEPQEVGGGIFVATVQDPFGNTLGIIYNPHFRLE</sequence>
<keyword evidence="3" id="KW-1185">Reference proteome</keyword>
<proteinExistence type="predicted"/>
<gene>
    <name evidence="2" type="ORF">C5O19_16675</name>
</gene>
<reference evidence="3" key="1">
    <citation type="submission" date="2018-02" db="EMBL/GenBank/DDBJ databases">
        <title>Genome sequencing of Solimonas sp. HR-BB.</title>
        <authorList>
            <person name="Lee Y."/>
            <person name="Jeon C.O."/>
        </authorList>
    </citation>
    <scope>NUCLEOTIDE SEQUENCE [LARGE SCALE GENOMIC DNA]</scope>
    <source>
        <strain evidence="3">HR-U</strain>
    </source>
</reference>
<dbReference type="SUPFAM" id="SSF54593">
    <property type="entry name" value="Glyoxalase/Bleomycin resistance protein/Dihydroxybiphenyl dioxygenase"/>
    <property type="match status" value="1"/>
</dbReference>
<keyword evidence="2" id="KW-0223">Dioxygenase</keyword>
<feature type="domain" description="VOC" evidence="1">
    <location>
        <begin position="7"/>
        <end position="115"/>
    </location>
</feature>
<keyword evidence="2" id="KW-0560">Oxidoreductase</keyword>
<dbReference type="RefSeq" id="WP_104714540.1">
    <property type="nucleotide sequence ID" value="NZ_PTRA01000002.1"/>
</dbReference>
<dbReference type="Pfam" id="PF00903">
    <property type="entry name" value="Glyoxalase"/>
    <property type="match status" value="1"/>
</dbReference>
<dbReference type="EMBL" id="PTRA01000002">
    <property type="protein sequence ID" value="PQA56966.1"/>
    <property type="molecule type" value="Genomic_DNA"/>
</dbReference>
<dbReference type="InterPro" id="IPR029068">
    <property type="entry name" value="Glyas_Bleomycin-R_OHBP_Dase"/>
</dbReference>
<accession>A0A2S7IKE4</accession>
<name>A0A2S7IKE4_9BACT</name>
<evidence type="ECO:0000313" key="3">
    <source>
        <dbReference type="Proteomes" id="UP000239590"/>
    </source>
</evidence>
<dbReference type="Gene3D" id="3.10.180.10">
    <property type="entry name" value="2,3-Dihydroxybiphenyl 1,2-Dioxygenase, domain 1"/>
    <property type="match status" value="1"/>
</dbReference>